<dbReference type="InterPro" id="IPR018677">
    <property type="entry name" value="DUF2157"/>
</dbReference>
<evidence type="ECO:0000256" key="1">
    <source>
        <dbReference type="SAM" id="Phobius"/>
    </source>
</evidence>
<feature type="transmembrane region" description="Helical" evidence="1">
    <location>
        <begin position="109"/>
        <end position="130"/>
    </location>
</feature>
<feature type="transmembrane region" description="Helical" evidence="1">
    <location>
        <begin position="80"/>
        <end position="97"/>
    </location>
</feature>
<feature type="transmembrane region" description="Helical" evidence="1">
    <location>
        <begin position="236"/>
        <end position="269"/>
    </location>
</feature>
<keyword evidence="1" id="KW-1133">Transmembrane helix</keyword>
<accession>A0A7W3IZ79</accession>
<evidence type="ECO:0000313" key="3">
    <source>
        <dbReference type="EMBL" id="MBA8803313.1"/>
    </source>
</evidence>
<feature type="transmembrane region" description="Helical" evidence="1">
    <location>
        <begin position="212"/>
        <end position="229"/>
    </location>
</feature>
<evidence type="ECO:0000259" key="2">
    <source>
        <dbReference type="Pfam" id="PF09925"/>
    </source>
</evidence>
<name>A0A7W3IZ79_9ACTN</name>
<dbReference type="AlphaFoldDB" id="A0A7W3IZ79"/>
<proteinExistence type="predicted"/>
<dbReference type="Proteomes" id="UP000580910">
    <property type="component" value="Unassembled WGS sequence"/>
</dbReference>
<organism evidence="3 4">
    <name type="scientific">Nocardioides ginsengisegetis</name>
    <dbReference type="NCBI Taxonomy" id="661491"/>
    <lineage>
        <taxon>Bacteria</taxon>
        <taxon>Bacillati</taxon>
        <taxon>Actinomycetota</taxon>
        <taxon>Actinomycetes</taxon>
        <taxon>Propionibacteriales</taxon>
        <taxon>Nocardioidaceae</taxon>
        <taxon>Nocardioides</taxon>
    </lineage>
</organism>
<gene>
    <name evidence="3" type="ORF">FB382_001604</name>
</gene>
<comment type="caution">
    <text evidence="3">The sequence shown here is derived from an EMBL/GenBank/DDBJ whole genome shotgun (WGS) entry which is preliminary data.</text>
</comment>
<feature type="transmembrane region" description="Helical" evidence="1">
    <location>
        <begin position="281"/>
        <end position="302"/>
    </location>
</feature>
<keyword evidence="1" id="KW-0812">Transmembrane</keyword>
<dbReference type="RefSeq" id="WP_182538236.1">
    <property type="nucleotide sequence ID" value="NZ_JACGXA010000001.1"/>
</dbReference>
<feature type="domain" description="DUF2157" evidence="2">
    <location>
        <begin position="12"/>
        <end position="155"/>
    </location>
</feature>
<feature type="transmembrane region" description="Helical" evidence="1">
    <location>
        <begin position="189"/>
        <end position="206"/>
    </location>
</feature>
<dbReference type="Pfam" id="PF09925">
    <property type="entry name" value="DUF2157"/>
    <property type="match status" value="1"/>
</dbReference>
<feature type="transmembrane region" description="Helical" evidence="1">
    <location>
        <begin position="137"/>
        <end position="156"/>
    </location>
</feature>
<feature type="transmembrane region" description="Helical" evidence="1">
    <location>
        <begin position="162"/>
        <end position="182"/>
    </location>
</feature>
<keyword evidence="1" id="KW-0472">Membrane</keyword>
<keyword evidence="4" id="KW-1185">Reference proteome</keyword>
<dbReference type="EMBL" id="JACGXA010000001">
    <property type="protein sequence ID" value="MBA8803313.1"/>
    <property type="molecule type" value="Genomic_DNA"/>
</dbReference>
<reference evidence="3 4" key="1">
    <citation type="submission" date="2020-07" db="EMBL/GenBank/DDBJ databases">
        <title>Sequencing the genomes of 1000 actinobacteria strains.</title>
        <authorList>
            <person name="Klenk H.-P."/>
        </authorList>
    </citation>
    <scope>NUCLEOTIDE SEQUENCE [LARGE SCALE GENOMIC DNA]</scope>
    <source>
        <strain evidence="3 4">DSM 21349</strain>
    </source>
</reference>
<feature type="transmembrane region" description="Helical" evidence="1">
    <location>
        <begin position="50"/>
        <end position="68"/>
    </location>
</feature>
<evidence type="ECO:0000313" key="4">
    <source>
        <dbReference type="Proteomes" id="UP000580910"/>
    </source>
</evidence>
<protein>
    <recommendedName>
        <fullName evidence="2">DUF2157 domain-containing protein</fullName>
    </recommendedName>
</protein>
<sequence>MSRALVPDPLLQAWVAEGIITADQADSIRARQGVDSRAVGTASPGPALEALGYLGGVIVAIAALLLASRFWGDLTPGTRLALVGVAAAVLLLGGSVVPNGDVGSRLRSVLWLAATVAFAGSLSILGSDLLDLAGDHVGVLTTSGATVLAAVLWVAHRAAVQQLVLMVGAMATAGVTIADLFSGPARPGLGVWAVAAAWAALAQRGLIGRRRLSLGVAAVGLIVGSMLTMSTDAGIVLALATVGAVLLAAVLIRDLVLLAIGAVGTLRILPRAIDAWFPDTAAVPVALLAVGIVLVAVTLWAARRGRSPSGRGGR</sequence>